<evidence type="ECO:0000313" key="3">
    <source>
        <dbReference type="EMBL" id="KIL62703.1"/>
    </source>
</evidence>
<evidence type="ECO:0000256" key="1">
    <source>
        <dbReference type="SAM" id="MobiDB-lite"/>
    </source>
</evidence>
<proteinExistence type="predicted"/>
<keyword evidence="4" id="KW-1185">Reference proteome</keyword>
<organism evidence="3 4">
    <name type="scientific">Amanita muscaria (strain Koide BX008)</name>
    <dbReference type="NCBI Taxonomy" id="946122"/>
    <lineage>
        <taxon>Eukaryota</taxon>
        <taxon>Fungi</taxon>
        <taxon>Dikarya</taxon>
        <taxon>Basidiomycota</taxon>
        <taxon>Agaricomycotina</taxon>
        <taxon>Agaricomycetes</taxon>
        <taxon>Agaricomycetidae</taxon>
        <taxon>Agaricales</taxon>
        <taxon>Pluteineae</taxon>
        <taxon>Amanitaceae</taxon>
        <taxon>Amanita</taxon>
    </lineage>
</organism>
<dbReference type="OrthoDB" id="7486196at2759"/>
<dbReference type="AlphaFoldDB" id="A0A0C2X1W3"/>
<dbReference type="InterPro" id="IPR007714">
    <property type="entry name" value="CFA20_dom"/>
</dbReference>
<evidence type="ECO:0000259" key="2">
    <source>
        <dbReference type="Pfam" id="PF05018"/>
    </source>
</evidence>
<feature type="region of interest" description="Disordered" evidence="1">
    <location>
        <begin position="44"/>
        <end position="79"/>
    </location>
</feature>
<dbReference type="HOGENOM" id="CLU_049208_0_0_1"/>
<dbReference type="PANTHER" id="PTHR12458">
    <property type="entry name" value="ORF PROTEIN"/>
    <property type="match status" value="1"/>
</dbReference>
<dbReference type="EMBL" id="KN818267">
    <property type="protein sequence ID" value="KIL62703.1"/>
    <property type="molecule type" value="Genomic_DNA"/>
</dbReference>
<dbReference type="Proteomes" id="UP000054549">
    <property type="component" value="Unassembled WGS sequence"/>
</dbReference>
<dbReference type="InParanoid" id="A0A0C2X1W3"/>
<dbReference type="InterPro" id="IPR040441">
    <property type="entry name" value="CFA20/CFAP20DC"/>
</dbReference>
<dbReference type="Pfam" id="PF05018">
    <property type="entry name" value="CFA20_dom"/>
    <property type="match status" value="1"/>
</dbReference>
<reference evidence="3 4" key="1">
    <citation type="submission" date="2014-04" db="EMBL/GenBank/DDBJ databases">
        <title>Evolutionary Origins and Diversification of the Mycorrhizal Mutualists.</title>
        <authorList>
            <consortium name="DOE Joint Genome Institute"/>
            <consortium name="Mycorrhizal Genomics Consortium"/>
            <person name="Kohler A."/>
            <person name="Kuo A."/>
            <person name="Nagy L.G."/>
            <person name="Floudas D."/>
            <person name="Copeland A."/>
            <person name="Barry K.W."/>
            <person name="Cichocki N."/>
            <person name="Veneault-Fourrey C."/>
            <person name="LaButti K."/>
            <person name="Lindquist E.A."/>
            <person name="Lipzen A."/>
            <person name="Lundell T."/>
            <person name="Morin E."/>
            <person name="Murat C."/>
            <person name="Riley R."/>
            <person name="Ohm R."/>
            <person name="Sun H."/>
            <person name="Tunlid A."/>
            <person name="Henrissat B."/>
            <person name="Grigoriev I.V."/>
            <person name="Hibbett D.S."/>
            <person name="Martin F."/>
        </authorList>
    </citation>
    <scope>NUCLEOTIDE SEQUENCE [LARGE SCALE GENOMIC DNA]</scope>
    <source>
        <strain evidence="3 4">Koide BX008</strain>
    </source>
</reference>
<dbReference type="STRING" id="946122.A0A0C2X1W3"/>
<protein>
    <recommendedName>
        <fullName evidence="2">CFA20 domain-containing protein</fullName>
    </recommendedName>
</protein>
<sequence>MFSETVQSPVLSLFSSTNSDALRLFSTHSDPSLPAGSFIHFLHDATDSPPPMRPACPISPDDDDDEATVPDSESGSPDYTLDQTVLHIQSPTLRTTYIHSPPIHSSTLPPDGAVRERLNDLHVKHSWMHVQVRNMRRDWSLEVGLVDQAGRTGIVRLSTFQKQPRLITNPSRIALLHLPLAFPHSSSRPLTAWSTLSLHLPYYLQYFKSLSLLSSDDHVRIPTTTNLPVGTYSHVSYVRVYATCRLRRIWFADSGSNQELLPWEFQLYGFEYQER</sequence>
<feature type="domain" description="CFA20" evidence="2">
    <location>
        <begin position="78"/>
        <end position="167"/>
    </location>
</feature>
<evidence type="ECO:0000313" key="4">
    <source>
        <dbReference type="Proteomes" id="UP000054549"/>
    </source>
</evidence>
<name>A0A0C2X1W3_AMAMK</name>
<gene>
    <name evidence="3" type="ORF">M378DRAFT_80870</name>
</gene>
<accession>A0A0C2X1W3</accession>